<evidence type="ECO:0000256" key="5">
    <source>
        <dbReference type="ARBA" id="ARBA00022989"/>
    </source>
</evidence>
<feature type="transmembrane region" description="Helical" evidence="7">
    <location>
        <begin position="136"/>
        <end position="162"/>
    </location>
</feature>
<evidence type="ECO:0000256" key="4">
    <source>
        <dbReference type="ARBA" id="ARBA00022692"/>
    </source>
</evidence>
<keyword evidence="5 7" id="KW-1133">Transmembrane helix</keyword>
<dbReference type="CDD" id="cd06261">
    <property type="entry name" value="TM_PBP2"/>
    <property type="match status" value="1"/>
</dbReference>
<dbReference type="PANTHER" id="PTHR30043:SF1">
    <property type="entry name" value="ABC TRANSPORT SYSTEM PERMEASE PROTEIN P69"/>
    <property type="match status" value="1"/>
</dbReference>
<feature type="transmembrane region" description="Helical" evidence="7">
    <location>
        <begin position="174"/>
        <end position="197"/>
    </location>
</feature>
<evidence type="ECO:0000313" key="10">
    <source>
        <dbReference type="Proteomes" id="UP000253970"/>
    </source>
</evidence>
<dbReference type="InterPro" id="IPR000515">
    <property type="entry name" value="MetI-like"/>
</dbReference>
<dbReference type="PROSITE" id="PS50928">
    <property type="entry name" value="ABC_TM1"/>
    <property type="match status" value="1"/>
</dbReference>
<dbReference type="AlphaFoldDB" id="A0A369MBY9"/>
<dbReference type="GO" id="GO:0055085">
    <property type="term" value="P:transmembrane transport"/>
    <property type="evidence" value="ECO:0007669"/>
    <property type="project" value="InterPro"/>
</dbReference>
<evidence type="ECO:0000256" key="2">
    <source>
        <dbReference type="ARBA" id="ARBA00022448"/>
    </source>
</evidence>
<dbReference type="RefSeq" id="WP_114534388.1">
    <property type="nucleotide sequence ID" value="NZ_CP089334.1"/>
</dbReference>
<feature type="transmembrane region" description="Helical" evidence="7">
    <location>
        <begin position="268"/>
        <end position="290"/>
    </location>
</feature>
<reference evidence="9 10" key="1">
    <citation type="journal article" date="2018" name="Elife">
        <title>Discovery and characterization of a prevalent human gut bacterial enzyme sufficient for the inactivation of a family of plant toxins.</title>
        <authorList>
            <person name="Koppel N."/>
            <person name="Bisanz J.E."/>
            <person name="Pandelia M.E."/>
            <person name="Turnbaugh P.J."/>
            <person name="Balskus E.P."/>
        </authorList>
    </citation>
    <scope>NUCLEOTIDE SEQUENCE [LARGE SCALE GENOMIC DNA]</scope>
    <source>
        <strain evidence="9 10">W1 BHI 6</strain>
    </source>
</reference>
<feature type="domain" description="ABC transmembrane type-1" evidence="8">
    <location>
        <begin position="136"/>
        <end position="318"/>
    </location>
</feature>
<keyword evidence="2 7" id="KW-0813">Transport</keyword>
<keyword evidence="6 7" id="KW-0472">Membrane</keyword>
<proteinExistence type="inferred from homology"/>
<accession>A0A369MBY9</accession>
<dbReference type="PANTHER" id="PTHR30043">
    <property type="entry name" value="PHOSPHONATES TRANSPORT SYSTEM PERMEASE PROTEIN"/>
    <property type="match status" value="1"/>
</dbReference>
<gene>
    <name evidence="9" type="ORF">C1875_11585</name>
</gene>
<sequence>MMANADKVAAEANAAAIAEDVGIVQGASADALGIGAGAAETLADVTNDLCDMGALTGTRTSRSGKIKVHVASKSTVALYVVLGVLAAITVFALVVMDYGKVSFPAAMAAAVEDFVTMMTQPGLGGHFTLPDVIEGLFVSLALALLTTFIGAVIAFVLGLLAACNLSSKGMSNAIKVFMSVARAVPTILWVLVFSVAIGLGPEAAVTGLLFHSVAYLVKAYSESFEEVDAGVLEALRASGASWWQVVFQGVVPEKVNEMLSWTFIRFEINFVNAVAVGAVAGAGGIGYQLFLAGSFYYNIHEVGLIVYLCLAVAVVLEVAATQLRKRYIVQH</sequence>
<dbReference type="InterPro" id="IPR035906">
    <property type="entry name" value="MetI-like_sf"/>
</dbReference>
<comment type="caution">
    <text evidence="9">The sequence shown here is derived from an EMBL/GenBank/DDBJ whole genome shotgun (WGS) entry which is preliminary data.</text>
</comment>
<keyword evidence="3" id="KW-1003">Cell membrane</keyword>
<dbReference type="Proteomes" id="UP000253970">
    <property type="component" value="Unassembled WGS sequence"/>
</dbReference>
<dbReference type="EMBL" id="PPTU01000020">
    <property type="protein sequence ID" value="RDB68436.1"/>
    <property type="molecule type" value="Genomic_DNA"/>
</dbReference>
<comment type="subcellular location">
    <subcellularLocation>
        <location evidence="1 7">Cell membrane</location>
        <topology evidence="1 7">Multi-pass membrane protein</topology>
    </subcellularLocation>
</comment>
<dbReference type="SUPFAM" id="SSF161098">
    <property type="entry name" value="MetI-like"/>
    <property type="match status" value="1"/>
</dbReference>
<dbReference type="Pfam" id="PF00528">
    <property type="entry name" value="BPD_transp_1"/>
    <property type="match status" value="1"/>
</dbReference>
<comment type="similarity">
    <text evidence="7">Belongs to the binding-protein-dependent transport system permease family.</text>
</comment>
<feature type="transmembrane region" description="Helical" evidence="7">
    <location>
        <begin position="76"/>
        <end position="96"/>
    </location>
</feature>
<protein>
    <submittedName>
        <fullName evidence="9">ABC transporter permease</fullName>
    </submittedName>
</protein>
<evidence type="ECO:0000256" key="1">
    <source>
        <dbReference type="ARBA" id="ARBA00004651"/>
    </source>
</evidence>
<evidence type="ECO:0000313" key="9">
    <source>
        <dbReference type="EMBL" id="RDB68436.1"/>
    </source>
</evidence>
<evidence type="ECO:0000259" key="8">
    <source>
        <dbReference type="PROSITE" id="PS50928"/>
    </source>
</evidence>
<evidence type="ECO:0000256" key="3">
    <source>
        <dbReference type="ARBA" id="ARBA00022475"/>
    </source>
</evidence>
<name>A0A369MBY9_EGGLN</name>
<evidence type="ECO:0000256" key="6">
    <source>
        <dbReference type="ARBA" id="ARBA00023136"/>
    </source>
</evidence>
<organism evidence="9 10">
    <name type="scientific">Eggerthella lenta</name>
    <name type="common">Eubacterium lentum</name>
    <dbReference type="NCBI Taxonomy" id="84112"/>
    <lineage>
        <taxon>Bacteria</taxon>
        <taxon>Bacillati</taxon>
        <taxon>Actinomycetota</taxon>
        <taxon>Coriobacteriia</taxon>
        <taxon>Eggerthellales</taxon>
        <taxon>Eggerthellaceae</taxon>
        <taxon>Eggerthella</taxon>
    </lineage>
</organism>
<keyword evidence="4 7" id="KW-0812">Transmembrane</keyword>
<evidence type="ECO:0000256" key="7">
    <source>
        <dbReference type="RuleBase" id="RU363032"/>
    </source>
</evidence>
<dbReference type="GO" id="GO:0005886">
    <property type="term" value="C:plasma membrane"/>
    <property type="evidence" value="ECO:0007669"/>
    <property type="project" value="UniProtKB-SubCell"/>
</dbReference>
<dbReference type="Gene3D" id="1.10.3720.10">
    <property type="entry name" value="MetI-like"/>
    <property type="match status" value="1"/>
</dbReference>
<feature type="transmembrane region" description="Helical" evidence="7">
    <location>
        <begin position="302"/>
        <end position="320"/>
    </location>
</feature>